<accession>A0A385YSC8</accession>
<dbReference type="AlphaFoldDB" id="A0A385YSC8"/>
<dbReference type="InterPro" id="IPR027417">
    <property type="entry name" value="P-loop_NTPase"/>
</dbReference>
<comment type="similarity">
    <text evidence="2 9">Belongs to the RecN family.</text>
</comment>
<evidence type="ECO:0000256" key="10">
    <source>
        <dbReference type="SAM" id="Coils"/>
    </source>
</evidence>
<sequence length="563" mass="63302">MLKELSVKNFAIIENLHVSFQTGMTVLSGETGAGKSIIIDAVTLLCGGRGSTEFIRHGAPKAELEGLFDVEDATIELKTILDDHGLEIEEELLILRRDIALSGKSICRINGKLVPLSILREIGSHLIDIHGQHESQELMEEKNHLPLLDSYGGEKIISLKNHYYVLYQRYTKLVSASKKATENEQVRAQKMDLYSFQLNEIDALQLVVGEDEKLAELRKQGVNHQKIVEKLANSYTSIQEEGHGLDWIGKAMSDMNEISDIHPTYAELAETISSAFYSLQDVSYAIKDAMDSLEINEEELIAADERLEAINQVKRKYGHTVEEVLDYRDRVEEKWLALKNHDENLQQSQLEIEKLEKDMQDISTELTIIRKKLALNLKSDIEEQLKDLYMEKATFTAHIESAEAFRKDGKDQISFYLSPNNGEPEKPVAKIASGGELSRIMLALKSIFSKHQGVTSIIFDEVDSGVSGRVAQAIAEKIAKISIGSQVLCISHLPQVAAMADHHYVIQKESVENRTVTSLKEVTSHKRVEEISRMMSGEKVTDTTLRHASELIEMAETRKNYLS</sequence>
<evidence type="ECO:0000256" key="9">
    <source>
        <dbReference type="PIRNR" id="PIRNR003128"/>
    </source>
</evidence>
<dbReference type="GO" id="GO:0043590">
    <property type="term" value="C:bacterial nucleoid"/>
    <property type="evidence" value="ECO:0007669"/>
    <property type="project" value="TreeGrafter"/>
</dbReference>
<keyword evidence="6" id="KW-0067">ATP-binding</keyword>
<protein>
    <recommendedName>
        <fullName evidence="3 9">DNA repair protein RecN</fullName>
    </recommendedName>
    <alternativeName>
        <fullName evidence="8 9">Recombination protein N</fullName>
    </alternativeName>
</protein>
<evidence type="ECO:0000256" key="7">
    <source>
        <dbReference type="ARBA" id="ARBA00023204"/>
    </source>
</evidence>
<dbReference type="Gene3D" id="3.40.50.300">
    <property type="entry name" value="P-loop containing nucleotide triphosphate hydrolases"/>
    <property type="match status" value="2"/>
</dbReference>
<dbReference type="FunFam" id="3.40.50.300:FF:000319">
    <property type="entry name" value="DNA repair protein RecN"/>
    <property type="match status" value="1"/>
</dbReference>
<evidence type="ECO:0000256" key="1">
    <source>
        <dbReference type="ARBA" id="ARBA00003618"/>
    </source>
</evidence>
<dbReference type="GO" id="GO:0006281">
    <property type="term" value="P:DNA repair"/>
    <property type="evidence" value="ECO:0007669"/>
    <property type="project" value="UniProtKB-KW"/>
</dbReference>
<dbReference type="NCBIfam" id="TIGR00634">
    <property type="entry name" value="recN"/>
    <property type="match status" value="1"/>
</dbReference>
<dbReference type="GO" id="GO:0005524">
    <property type="term" value="F:ATP binding"/>
    <property type="evidence" value="ECO:0007669"/>
    <property type="project" value="UniProtKB-KW"/>
</dbReference>
<dbReference type="CDD" id="cd03241">
    <property type="entry name" value="ABC_RecN"/>
    <property type="match status" value="2"/>
</dbReference>
<dbReference type="PANTHER" id="PTHR11059">
    <property type="entry name" value="DNA REPAIR PROTEIN RECN"/>
    <property type="match status" value="1"/>
</dbReference>
<dbReference type="InterPro" id="IPR004604">
    <property type="entry name" value="DNA_recomb/repair_RecN"/>
</dbReference>
<keyword evidence="10" id="KW-0175">Coiled coil</keyword>
<comment type="function">
    <text evidence="1 9">May be involved in recombinational repair of damaged DNA.</text>
</comment>
<keyword evidence="4" id="KW-0547">Nucleotide-binding</keyword>
<dbReference type="Pfam" id="PF02463">
    <property type="entry name" value="SMC_N"/>
    <property type="match status" value="1"/>
</dbReference>
<evidence type="ECO:0000259" key="11">
    <source>
        <dbReference type="Pfam" id="PF02463"/>
    </source>
</evidence>
<evidence type="ECO:0000313" key="12">
    <source>
        <dbReference type="EMBL" id="AYC29536.1"/>
    </source>
</evidence>
<dbReference type="PANTHER" id="PTHR11059:SF0">
    <property type="entry name" value="DNA REPAIR PROTEIN RECN"/>
    <property type="match status" value="1"/>
</dbReference>
<dbReference type="RefSeq" id="WP_119883276.1">
    <property type="nucleotide sequence ID" value="NZ_CP032418.1"/>
</dbReference>
<dbReference type="InterPro" id="IPR003395">
    <property type="entry name" value="RecF/RecN/SMC_N"/>
</dbReference>
<name>A0A385YSC8_9BACL</name>
<feature type="coiled-coil region" evidence="10">
    <location>
        <begin position="338"/>
        <end position="372"/>
    </location>
</feature>
<evidence type="ECO:0000256" key="4">
    <source>
        <dbReference type="ARBA" id="ARBA00022741"/>
    </source>
</evidence>
<keyword evidence="13" id="KW-1185">Reference proteome</keyword>
<gene>
    <name evidence="12" type="primary">recN</name>
    <name evidence="12" type="ORF">D3873_06420</name>
</gene>
<dbReference type="PIRSF" id="PIRSF003128">
    <property type="entry name" value="RecN"/>
    <property type="match status" value="1"/>
</dbReference>
<dbReference type="Proteomes" id="UP000265725">
    <property type="component" value="Chromosome"/>
</dbReference>
<dbReference type="FunFam" id="3.40.50.300:FF:000356">
    <property type="entry name" value="DNA repair protein RecN"/>
    <property type="match status" value="1"/>
</dbReference>
<keyword evidence="7 9" id="KW-0234">DNA repair</keyword>
<evidence type="ECO:0000256" key="2">
    <source>
        <dbReference type="ARBA" id="ARBA00009441"/>
    </source>
</evidence>
<proteinExistence type="inferred from homology"/>
<evidence type="ECO:0000313" key="13">
    <source>
        <dbReference type="Proteomes" id="UP000265725"/>
    </source>
</evidence>
<organism evidence="12 13">
    <name type="scientific">Paenisporosarcina cavernae</name>
    <dbReference type="NCBI Taxonomy" id="2320858"/>
    <lineage>
        <taxon>Bacteria</taxon>
        <taxon>Bacillati</taxon>
        <taxon>Bacillota</taxon>
        <taxon>Bacilli</taxon>
        <taxon>Bacillales</taxon>
        <taxon>Caryophanaceae</taxon>
        <taxon>Paenisporosarcina</taxon>
    </lineage>
</organism>
<dbReference type="OrthoDB" id="9806954at2"/>
<evidence type="ECO:0000256" key="5">
    <source>
        <dbReference type="ARBA" id="ARBA00022763"/>
    </source>
</evidence>
<evidence type="ECO:0000256" key="8">
    <source>
        <dbReference type="ARBA" id="ARBA00033408"/>
    </source>
</evidence>
<dbReference type="GO" id="GO:0009432">
    <property type="term" value="P:SOS response"/>
    <property type="evidence" value="ECO:0007669"/>
    <property type="project" value="TreeGrafter"/>
</dbReference>
<evidence type="ECO:0000256" key="6">
    <source>
        <dbReference type="ARBA" id="ARBA00022840"/>
    </source>
</evidence>
<dbReference type="EMBL" id="CP032418">
    <property type="protein sequence ID" value="AYC29536.1"/>
    <property type="molecule type" value="Genomic_DNA"/>
</dbReference>
<dbReference type="KEGG" id="paek:D3873_06420"/>
<dbReference type="GO" id="GO:0006310">
    <property type="term" value="P:DNA recombination"/>
    <property type="evidence" value="ECO:0007669"/>
    <property type="project" value="InterPro"/>
</dbReference>
<feature type="domain" description="RecF/RecN/SMC N-terminal" evidence="11">
    <location>
        <begin position="1"/>
        <end position="508"/>
    </location>
</feature>
<dbReference type="SUPFAM" id="SSF52540">
    <property type="entry name" value="P-loop containing nucleoside triphosphate hydrolases"/>
    <property type="match status" value="1"/>
</dbReference>
<reference evidence="13" key="1">
    <citation type="submission" date="2018-09" db="EMBL/GenBank/DDBJ databases">
        <authorList>
            <person name="Zhu H."/>
        </authorList>
    </citation>
    <scope>NUCLEOTIDE SEQUENCE [LARGE SCALE GENOMIC DNA]</scope>
    <source>
        <strain evidence="13">K2R23-3</strain>
    </source>
</reference>
<evidence type="ECO:0000256" key="3">
    <source>
        <dbReference type="ARBA" id="ARBA00021315"/>
    </source>
</evidence>
<keyword evidence="5 9" id="KW-0227">DNA damage</keyword>